<organism evidence="1 2">
    <name type="scientific">Parasitella parasitica</name>
    <dbReference type="NCBI Taxonomy" id="35722"/>
    <lineage>
        <taxon>Eukaryota</taxon>
        <taxon>Fungi</taxon>
        <taxon>Fungi incertae sedis</taxon>
        <taxon>Mucoromycota</taxon>
        <taxon>Mucoromycotina</taxon>
        <taxon>Mucoromycetes</taxon>
        <taxon>Mucorales</taxon>
        <taxon>Mucorineae</taxon>
        <taxon>Mucoraceae</taxon>
        <taxon>Parasitella</taxon>
    </lineage>
</organism>
<dbReference type="AlphaFoldDB" id="A0A0B7N2W4"/>
<proteinExistence type="predicted"/>
<reference evidence="1 2" key="1">
    <citation type="submission" date="2014-09" db="EMBL/GenBank/DDBJ databases">
        <authorList>
            <person name="Ellenberger Sabrina"/>
        </authorList>
    </citation>
    <scope>NUCLEOTIDE SEQUENCE [LARGE SCALE GENOMIC DNA]</scope>
    <source>
        <strain evidence="1 2">CBS 412.66</strain>
    </source>
</reference>
<evidence type="ECO:0000313" key="2">
    <source>
        <dbReference type="Proteomes" id="UP000054107"/>
    </source>
</evidence>
<dbReference type="EMBL" id="LN722386">
    <property type="protein sequence ID" value="CEP09835.1"/>
    <property type="molecule type" value="Genomic_DNA"/>
</dbReference>
<evidence type="ECO:0000313" key="1">
    <source>
        <dbReference type="EMBL" id="CEP09835.1"/>
    </source>
</evidence>
<dbReference type="Proteomes" id="UP000054107">
    <property type="component" value="Unassembled WGS sequence"/>
</dbReference>
<protein>
    <recommendedName>
        <fullName evidence="3">Transposase (putative) YhgA-like domain-containing protein</fullName>
    </recommendedName>
</protein>
<keyword evidence="2" id="KW-1185">Reference proteome</keyword>
<evidence type="ECO:0008006" key="3">
    <source>
        <dbReference type="Google" id="ProtNLM"/>
    </source>
</evidence>
<sequence length="193" mass="21817">MENSWHLPFDARLGTDITTKLILSNKTVINTVVQNLLGSSIPNNTYTTSSAEWADGKRSDLLYTPKNGAKIDLPPILIEVQNRVDQKFMLRLINYCANVYDRYEVLPVVLVFVVGKFASAKFEEKFVKKASTPYILETQCEHWASCVNFVSAMSIQDYIHDSMDPFLALIYLITSQSQSLESLTFGSNSTVRF</sequence>
<feature type="non-terminal residue" evidence="1">
    <location>
        <position position="193"/>
    </location>
</feature>
<accession>A0A0B7N2W4</accession>
<name>A0A0B7N2W4_9FUNG</name>
<gene>
    <name evidence="1" type="primary">PARPA_03407.1 scaffold 7602</name>
</gene>
<dbReference type="OrthoDB" id="2204877at2759"/>